<keyword evidence="4" id="KW-1003">Cell membrane</keyword>
<reference evidence="11 12" key="1">
    <citation type="submission" date="2023-03" db="EMBL/GenBank/DDBJ databases">
        <title>High recombination rates correlate with genetic variation in Cardiocondyla obscurior ants.</title>
        <authorList>
            <person name="Errbii M."/>
        </authorList>
    </citation>
    <scope>NUCLEOTIDE SEQUENCE [LARGE SCALE GENOMIC DNA]</scope>
    <source>
        <strain evidence="11">Alpha-2009</strain>
        <tissue evidence="11">Whole body</tissue>
    </source>
</reference>
<evidence type="ECO:0000256" key="1">
    <source>
        <dbReference type="ARBA" id="ARBA00004309"/>
    </source>
</evidence>
<comment type="subcellular location">
    <subcellularLocation>
        <location evidence="1">Cell projection</location>
        <location evidence="1">Cilium membrane</location>
    </subcellularLocation>
    <subcellularLocation>
        <location evidence="2">Cytoplasm</location>
        <location evidence="2">Cytoskeleton</location>
        <location evidence="2">Microtubule organizing center</location>
        <location evidence="2">Centrosome</location>
        <location evidence="2">Centriolar satellite</location>
    </subcellularLocation>
</comment>
<keyword evidence="7" id="KW-0472">Membrane</keyword>
<evidence type="ECO:0000313" key="12">
    <source>
        <dbReference type="Proteomes" id="UP001430953"/>
    </source>
</evidence>
<dbReference type="GO" id="GO:0060271">
    <property type="term" value="P:cilium assembly"/>
    <property type="evidence" value="ECO:0007669"/>
    <property type="project" value="TreeGrafter"/>
</dbReference>
<evidence type="ECO:0000313" key="11">
    <source>
        <dbReference type="EMBL" id="KAL0109849.1"/>
    </source>
</evidence>
<dbReference type="PIRSF" id="PIRSF010072">
    <property type="entry name" value="DUF1448"/>
    <property type="match status" value="1"/>
</dbReference>
<accession>A0AAW2F4N1</accession>
<gene>
    <name evidence="11" type="ORF">PUN28_013475</name>
</gene>
<dbReference type="SMART" id="SM00683">
    <property type="entry name" value="DM16"/>
    <property type="match status" value="2"/>
</dbReference>
<dbReference type="PANTHER" id="PTHR21351:SF0">
    <property type="entry name" value="BARDET-BIEDL SYNDROME 5 PROTEIN"/>
    <property type="match status" value="1"/>
</dbReference>
<dbReference type="GO" id="GO:0034464">
    <property type="term" value="C:BBSome"/>
    <property type="evidence" value="ECO:0007669"/>
    <property type="project" value="InterPro"/>
</dbReference>
<evidence type="ECO:0000256" key="2">
    <source>
        <dbReference type="ARBA" id="ARBA00004607"/>
    </source>
</evidence>
<keyword evidence="9" id="KW-0966">Cell projection</keyword>
<evidence type="ECO:0000256" key="7">
    <source>
        <dbReference type="ARBA" id="ARBA00023136"/>
    </source>
</evidence>
<proteinExistence type="inferred from homology"/>
<dbReference type="GO" id="GO:0032266">
    <property type="term" value="F:phosphatidylinositol-3-phosphate binding"/>
    <property type="evidence" value="ECO:0007669"/>
    <property type="project" value="TreeGrafter"/>
</dbReference>
<protein>
    <recommendedName>
        <fullName evidence="10">BBSome complex member BBS5 PH domain-containing protein</fullName>
    </recommendedName>
</protein>
<dbReference type="InterPro" id="IPR006606">
    <property type="entry name" value="BBL5"/>
</dbReference>
<dbReference type="EMBL" id="JADYXP020000014">
    <property type="protein sequence ID" value="KAL0109849.1"/>
    <property type="molecule type" value="Genomic_DNA"/>
</dbReference>
<dbReference type="InterPro" id="IPR030804">
    <property type="entry name" value="BBS5/fem-3"/>
</dbReference>
<dbReference type="GO" id="GO:0060170">
    <property type="term" value="C:ciliary membrane"/>
    <property type="evidence" value="ECO:0007669"/>
    <property type="project" value="UniProtKB-SubCell"/>
</dbReference>
<name>A0AAW2F4N1_9HYME</name>
<keyword evidence="8" id="KW-0206">Cytoskeleton</keyword>
<evidence type="ECO:0000256" key="5">
    <source>
        <dbReference type="ARBA" id="ARBA00022490"/>
    </source>
</evidence>
<feature type="domain" description="BBSome complex member BBS5 PH" evidence="10">
    <location>
        <begin position="47"/>
        <end position="101"/>
    </location>
</feature>
<evidence type="ECO:0000256" key="9">
    <source>
        <dbReference type="ARBA" id="ARBA00023273"/>
    </source>
</evidence>
<keyword evidence="12" id="KW-1185">Reference proteome</keyword>
<evidence type="ECO:0000256" key="3">
    <source>
        <dbReference type="ARBA" id="ARBA00005822"/>
    </source>
</evidence>
<dbReference type="PANTHER" id="PTHR21351">
    <property type="entry name" value="BARDET-BIEDL SYNDROME PROTEIN 5"/>
    <property type="match status" value="1"/>
</dbReference>
<comment type="similarity">
    <text evidence="3">Belongs to the BBS5 family.</text>
</comment>
<dbReference type="Proteomes" id="UP001430953">
    <property type="component" value="Unassembled WGS sequence"/>
</dbReference>
<comment type="caution">
    <text evidence="11">The sequence shown here is derived from an EMBL/GenBank/DDBJ whole genome shotgun (WGS) entry which is preliminary data.</text>
</comment>
<sequence length="362" mass="41414">MPVRVHEFAVYCNVVVSPYLPWTSVMWQDNEVKFDISHSNMRLRPGELTVDKLDMIEDTKGNAGDLGRLIVTNLRVIWHSLSLPRINLSIGYNTFVAVNTKILHTIHGAYVQALHVLTSFRNCRYEFIFTNHDTKSTRHYTSVIGVYRAYVSSKIYREIKLRSGIIRENRLVLLPQEKVHSSVQDVWNLSIEQGNIGTFIITNIRLVWYADVNHQFNVSIPYLTIGNITIRTSKFGPTLVILSTEASGGYVLGFRVNPLQQLHITHKEVSILRSEFDKFPIFGVEYTFEHQAPLQEEINVEHFTEIQDNQAEISNVFGYYFSEGETGQRKPNFSIYLGLAAEEPREGSTLQSLWELVSSGAN</sequence>
<evidence type="ECO:0000259" key="10">
    <source>
        <dbReference type="SMART" id="SM00683"/>
    </source>
</evidence>
<dbReference type="InterPro" id="IPR014003">
    <property type="entry name" value="BBS5_PH"/>
</dbReference>
<dbReference type="GO" id="GO:0034451">
    <property type="term" value="C:centriolar satellite"/>
    <property type="evidence" value="ECO:0007669"/>
    <property type="project" value="UniProtKB-SubCell"/>
</dbReference>
<feature type="domain" description="BBSome complex member BBS5 PH" evidence="10">
    <location>
        <begin position="177"/>
        <end position="231"/>
    </location>
</feature>
<evidence type="ECO:0000256" key="6">
    <source>
        <dbReference type="ARBA" id="ARBA00023069"/>
    </source>
</evidence>
<keyword evidence="5" id="KW-0963">Cytoplasm</keyword>
<evidence type="ECO:0000256" key="4">
    <source>
        <dbReference type="ARBA" id="ARBA00022475"/>
    </source>
</evidence>
<dbReference type="Pfam" id="PF07289">
    <property type="entry name" value="BBL5"/>
    <property type="match status" value="1"/>
</dbReference>
<evidence type="ECO:0000256" key="8">
    <source>
        <dbReference type="ARBA" id="ARBA00023212"/>
    </source>
</evidence>
<organism evidence="11 12">
    <name type="scientific">Cardiocondyla obscurior</name>
    <dbReference type="NCBI Taxonomy" id="286306"/>
    <lineage>
        <taxon>Eukaryota</taxon>
        <taxon>Metazoa</taxon>
        <taxon>Ecdysozoa</taxon>
        <taxon>Arthropoda</taxon>
        <taxon>Hexapoda</taxon>
        <taxon>Insecta</taxon>
        <taxon>Pterygota</taxon>
        <taxon>Neoptera</taxon>
        <taxon>Endopterygota</taxon>
        <taxon>Hymenoptera</taxon>
        <taxon>Apocrita</taxon>
        <taxon>Aculeata</taxon>
        <taxon>Formicoidea</taxon>
        <taxon>Formicidae</taxon>
        <taxon>Myrmicinae</taxon>
        <taxon>Cardiocondyla</taxon>
    </lineage>
</organism>
<dbReference type="AlphaFoldDB" id="A0AAW2F4N1"/>
<keyword evidence="6" id="KW-0969">Cilium</keyword>
<dbReference type="GO" id="GO:0036064">
    <property type="term" value="C:ciliary basal body"/>
    <property type="evidence" value="ECO:0007669"/>
    <property type="project" value="TreeGrafter"/>
</dbReference>